<evidence type="ECO:0000313" key="8">
    <source>
        <dbReference type="Proteomes" id="UP000887566"/>
    </source>
</evidence>
<protein>
    <submittedName>
        <fullName evidence="9">Nucleolar protein 14</fullName>
    </submittedName>
</protein>
<comment type="function">
    <text evidence="6">Involved in nucleolar processing of pre-18S ribosomal RNA. Has a role in the nuclear export of 40S pre-ribosomal subunit to the cytoplasm.</text>
</comment>
<dbReference type="GO" id="GO:0030490">
    <property type="term" value="P:maturation of SSU-rRNA"/>
    <property type="evidence" value="ECO:0007669"/>
    <property type="project" value="TreeGrafter"/>
</dbReference>
<evidence type="ECO:0000256" key="1">
    <source>
        <dbReference type="ARBA" id="ARBA00004604"/>
    </source>
</evidence>
<evidence type="ECO:0000256" key="3">
    <source>
        <dbReference type="ARBA" id="ARBA00022517"/>
    </source>
</evidence>
<accession>A0A914WVL6</accession>
<comment type="similarity">
    <text evidence="2">Belongs to the NOP14 family.</text>
</comment>
<comment type="subcellular location">
    <subcellularLocation>
        <location evidence="1">Nucleus</location>
        <location evidence="1">Nucleolus</location>
    </subcellularLocation>
</comment>
<dbReference type="WBParaSite" id="PSAMB.scaffold541size47719.g6786.t1">
    <property type="protein sequence ID" value="PSAMB.scaffold541size47719.g6786.t1"/>
    <property type="gene ID" value="PSAMB.scaffold541size47719.g6786"/>
</dbReference>
<feature type="region of interest" description="Disordered" evidence="7">
    <location>
        <begin position="267"/>
        <end position="318"/>
    </location>
</feature>
<feature type="compositionally biased region" description="Acidic residues" evidence="7">
    <location>
        <begin position="355"/>
        <end position="411"/>
    </location>
</feature>
<evidence type="ECO:0000256" key="7">
    <source>
        <dbReference type="SAM" id="MobiDB-lite"/>
    </source>
</evidence>
<feature type="region of interest" description="Disordered" evidence="7">
    <location>
        <begin position="111"/>
        <end position="159"/>
    </location>
</feature>
<dbReference type="AlphaFoldDB" id="A0A914WVL6"/>
<feature type="region of interest" description="Disordered" evidence="7">
    <location>
        <begin position="330"/>
        <end position="443"/>
    </location>
</feature>
<evidence type="ECO:0000256" key="5">
    <source>
        <dbReference type="ARBA" id="ARBA00023242"/>
    </source>
</evidence>
<dbReference type="Proteomes" id="UP000887566">
    <property type="component" value="Unplaced"/>
</dbReference>
<keyword evidence="3" id="KW-0690">Ribosome biogenesis</keyword>
<dbReference type="PANTHER" id="PTHR23183">
    <property type="entry name" value="NOP14"/>
    <property type="match status" value="1"/>
</dbReference>
<evidence type="ECO:0000313" key="9">
    <source>
        <dbReference type="WBParaSite" id="PSAMB.scaffold541size47719.g6786.t1"/>
    </source>
</evidence>
<organism evidence="8 9">
    <name type="scientific">Plectus sambesii</name>
    <dbReference type="NCBI Taxonomy" id="2011161"/>
    <lineage>
        <taxon>Eukaryota</taxon>
        <taxon>Metazoa</taxon>
        <taxon>Ecdysozoa</taxon>
        <taxon>Nematoda</taxon>
        <taxon>Chromadorea</taxon>
        <taxon>Plectida</taxon>
        <taxon>Plectina</taxon>
        <taxon>Plectoidea</taxon>
        <taxon>Plectidae</taxon>
        <taxon>Plectus</taxon>
    </lineage>
</organism>
<feature type="compositionally biased region" description="Basic and acidic residues" evidence="7">
    <location>
        <begin position="267"/>
        <end position="301"/>
    </location>
</feature>
<dbReference type="InterPro" id="IPR007276">
    <property type="entry name" value="Nop14"/>
</dbReference>
<name>A0A914WVL6_9BILA</name>
<dbReference type="GO" id="GO:0030692">
    <property type="term" value="C:Noc4p-Nop14p complex"/>
    <property type="evidence" value="ECO:0007669"/>
    <property type="project" value="TreeGrafter"/>
</dbReference>
<feature type="region of interest" description="Disordered" evidence="7">
    <location>
        <begin position="796"/>
        <end position="820"/>
    </location>
</feature>
<sequence>MAKKSAKKSTRIEKSQKKKKEQRTNPFELKFNRAKHQVLGKKTNNKTGVPGASRKKADDARKATLFNEYKTFGKVNVVVDKRVGERDPNLTSEEKLAKRFALERQRAFIKRGQKFRLEEPQDDSDDGEQLTHRGETLAEIEKHDRPLSEDEEEGTNGNISADIVARSHFGGGPSYMNATDNKAQTRKDMIAELIAKTKQQRYDKQMQRDEQLDMTDKLDEQWKQLVAEGGLGDVIAGRQKNEESTAQETKATEGYDTLVRQLQVDSRRVRASERLKTPEELAKEERDRLQVLEKERLKRMGADGSMAHRSADDDDDNMERFEKSDFVVKYGPDGLLLNSEKVEKPTVRVVRIDNESSDEDEEYEEDEDEEGEDDDDEDGEEDDDGEASELSGDDDVDGHQDDDDEDEEPFEEIIKAPSEKRAKKATAAAPEKKKEKKSVGGGKLAKAGNSLPFVFDMPKSYEVFKELLHNRPAAEVALITERLIKCHHPSLKEGNKQRLARLFMFALRYFDETAANKESVDVAKLDSLTKTLYALLRFNPDDGAKCVRALLKRFRTLAVKKRRRIPGFNVVAFLRLVPTLFPASDVWHPVVTPCFIVATHILSNAHIISPRDAAIGLLLCSTLVEYVCDGKRYLPEVIAFLRGVLLTAIDHKEEERSPTGTFPISQPHRTMLLIKQKTKQVDVQPVSLSEVVTSPKSDSSEVSEQFKLSIIRCTVGLVQKFAQIYSQTTAYGAIFRPFEQLLSRLPVENYPEALAEDVGDLRKTLNAELSIRSRLLQLQRQKTQKPMVKMLEPRFEENFDPERPRLNRDANRKGKKAEDKRMVHKYKKELRGTVRELRFVLISH</sequence>
<keyword evidence="8" id="KW-1185">Reference proteome</keyword>
<keyword evidence="4" id="KW-0698">rRNA processing</keyword>
<dbReference type="PANTHER" id="PTHR23183:SF0">
    <property type="entry name" value="NUCLEOLAR PROTEIN 14"/>
    <property type="match status" value="1"/>
</dbReference>
<dbReference type="GO" id="GO:0032040">
    <property type="term" value="C:small-subunit processome"/>
    <property type="evidence" value="ECO:0007669"/>
    <property type="project" value="InterPro"/>
</dbReference>
<proteinExistence type="inferred from homology"/>
<evidence type="ECO:0000256" key="2">
    <source>
        <dbReference type="ARBA" id="ARBA00007466"/>
    </source>
</evidence>
<feature type="compositionally biased region" description="Basic and acidic residues" evidence="7">
    <location>
        <begin position="129"/>
        <end position="148"/>
    </location>
</feature>
<evidence type="ECO:0000256" key="4">
    <source>
        <dbReference type="ARBA" id="ARBA00022552"/>
    </source>
</evidence>
<feature type="region of interest" description="Disordered" evidence="7">
    <location>
        <begin position="1"/>
        <end position="58"/>
    </location>
</feature>
<reference evidence="9" key="1">
    <citation type="submission" date="2022-11" db="UniProtKB">
        <authorList>
            <consortium name="WormBaseParasite"/>
        </authorList>
    </citation>
    <scope>IDENTIFICATION</scope>
</reference>
<feature type="compositionally biased region" description="Basic and acidic residues" evidence="7">
    <location>
        <begin position="340"/>
        <end position="354"/>
    </location>
</feature>
<keyword evidence="5" id="KW-0539">Nucleus</keyword>
<dbReference type="Pfam" id="PF04147">
    <property type="entry name" value="Nop14"/>
    <property type="match status" value="1"/>
</dbReference>
<evidence type="ECO:0000256" key="6">
    <source>
        <dbReference type="ARBA" id="ARBA00024695"/>
    </source>
</evidence>